<sequence length="443" mass="47517">MKHLIDHISNRVDDSPLIFHGDVALSSGQVLERVNAIRSSDTCLRGNRCHVQSDNGQGENDLDAILSLIAADGWSAAIVMGSSGERPTELSELPTTCDTRWHLATSGTTGEPKWVAHSLASLTRSLKVDSSKGATVRWGLLYDPCRFAGLQVVLQALLGGSSLVIPSDRTNFIQTVSEFQSHRVNALSTTPSYWRKLLMAGIAENLDLRLVTLGGEIADATLLVALQEAFPQARVTHIYASTEAGVGFAVSDGQAGFPAEFLDRPAQGVELKVDERGQLLVRSQETPASYADGTSITDRQGWVPTGDLVEKRGDRYCFLGRTNRVINVGGDKVHPKEIEDVALSVPGVALAHVRAKSNAIVGQVPELFVEPSSDVATDDADRTALRETVLERCRAELPRVKWPAKVTIVDELQLSAAGKLVGTSPQGTVSNGDGFKEGVSHAV</sequence>
<dbReference type="GO" id="GO:0006631">
    <property type="term" value="P:fatty acid metabolic process"/>
    <property type="evidence" value="ECO:0007669"/>
    <property type="project" value="TreeGrafter"/>
</dbReference>
<dbReference type="Proteomes" id="UP000319852">
    <property type="component" value="Chromosome"/>
</dbReference>
<keyword evidence="7" id="KW-1185">Reference proteome</keyword>
<proteinExistence type="inferred from homology"/>
<dbReference type="GO" id="GO:0008756">
    <property type="term" value="F:o-succinylbenzoate-CoA ligase activity"/>
    <property type="evidence" value="ECO:0007669"/>
    <property type="project" value="UniProtKB-EC"/>
</dbReference>
<dbReference type="InterPro" id="IPR025110">
    <property type="entry name" value="AMP-bd_C"/>
</dbReference>
<dbReference type="PANTHER" id="PTHR43201">
    <property type="entry name" value="ACYL-COA SYNTHETASE"/>
    <property type="match status" value="1"/>
</dbReference>
<dbReference type="Gene3D" id="3.30.300.30">
    <property type="match status" value="1"/>
</dbReference>
<evidence type="ECO:0000259" key="5">
    <source>
        <dbReference type="Pfam" id="PF13193"/>
    </source>
</evidence>
<gene>
    <name evidence="6" type="primary">menE</name>
    <name evidence="6" type="ORF">HG15A2_02240</name>
</gene>
<evidence type="ECO:0000256" key="1">
    <source>
        <dbReference type="ARBA" id="ARBA00006432"/>
    </source>
</evidence>
<dbReference type="AlphaFoldDB" id="A0A517MQ04"/>
<dbReference type="CDD" id="cd04433">
    <property type="entry name" value="AFD_class_I"/>
    <property type="match status" value="1"/>
</dbReference>
<evidence type="ECO:0000256" key="3">
    <source>
        <dbReference type="SAM" id="MobiDB-lite"/>
    </source>
</evidence>
<dbReference type="OrthoDB" id="7055148at2"/>
<keyword evidence="2 6" id="KW-0436">Ligase</keyword>
<accession>A0A517MQ04</accession>
<dbReference type="EMBL" id="CP036263">
    <property type="protein sequence ID" value="QDS96965.1"/>
    <property type="molecule type" value="Genomic_DNA"/>
</dbReference>
<organism evidence="6 7">
    <name type="scientific">Adhaeretor mobilis</name>
    <dbReference type="NCBI Taxonomy" id="1930276"/>
    <lineage>
        <taxon>Bacteria</taxon>
        <taxon>Pseudomonadati</taxon>
        <taxon>Planctomycetota</taxon>
        <taxon>Planctomycetia</taxon>
        <taxon>Pirellulales</taxon>
        <taxon>Lacipirellulaceae</taxon>
        <taxon>Adhaeretor</taxon>
    </lineage>
</organism>
<dbReference type="InterPro" id="IPR045851">
    <property type="entry name" value="AMP-bd_C_sf"/>
</dbReference>
<feature type="compositionally biased region" description="Basic and acidic residues" evidence="3">
    <location>
        <begin position="434"/>
        <end position="443"/>
    </location>
</feature>
<dbReference type="PANTHER" id="PTHR43201:SF5">
    <property type="entry name" value="MEDIUM-CHAIN ACYL-COA LIGASE ACSF2, MITOCHONDRIAL"/>
    <property type="match status" value="1"/>
</dbReference>
<dbReference type="SUPFAM" id="SSF56801">
    <property type="entry name" value="Acetyl-CoA synthetase-like"/>
    <property type="match status" value="1"/>
</dbReference>
<dbReference type="InterPro" id="IPR042099">
    <property type="entry name" value="ANL_N_sf"/>
</dbReference>
<protein>
    <submittedName>
        <fullName evidence="6">2-succinylbenzoate--CoA ligase</fullName>
        <ecNumber evidence="6">6.2.1.26</ecNumber>
    </submittedName>
</protein>
<dbReference type="Gene3D" id="3.40.50.12780">
    <property type="entry name" value="N-terminal domain of ligase-like"/>
    <property type="match status" value="1"/>
</dbReference>
<dbReference type="InterPro" id="IPR000873">
    <property type="entry name" value="AMP-dep_synth/lig_dom"/>
</dbReference>
<evidence type="ECO:0000256" key="2">
    <source>
        <dbReference type="ARBA" id="ARBA00022598"/>
    </source>
</evidence>
<comment type="similarity">
    <text evidence="1">Belongs to the ATP-dependent AMP-binding enzyme family.</text>
</comment>
<evidence type="ECO:0000259" key="4">
    <source>
        <dbReference type="Pfam" id="PF00501"/>
    </source>
</evidence>
<dbReference type="GO" id="GO:0031956">
    <property type="term" value="F:medium-chain fatty acid-CoA ligase activity"/>
    <property type="evidence" value="ECO:0007669"/>
    <property type="project" value="TreeGrafter"/>
</dbReference>
<dbReference type="EC" id="6.2.1.26" evidence="6"/>
<feature type="domain" description="AMP-dependent synthetase/ligase" evidence="4">
    <location>
        <begin position="105"/>
        <end position="279"/>
    </location>
</feature>
<evidence type="ECO:0000313" key="7">
    <source>
        <dbReference type="Proteomes" id="UP000319852"/>
    </source>
</evidence>
<feature type="region of interest" description="Disordered" evidence="3">
    <location>
        <begin position="421"/>
        <end position="443"/>
    </location>
</feature>
<dbReference type="Pfam" id="PF13193">
    <property type="entry name" value="AMP-binding_C"/>
    <property type="match status" value="1"/>
</dbReference>
<feature type="domain" description="AMP-binding enzyme C-terminal" evidence="5">
    <location>
        <begin position="337"/>
        <end position="419"/>
    </location>
</feature>
<reference evidence="6 7" key="1">
    <citation type="submission" date="2019-02" db="EMBL/GenBank/DDBJ databases">
        <title>Deep-cultivation of Planctomycetes and their phenomic and genomic characterization uncovers novel biology.</title>
        <authorList>
            <person name="Wiegand S."/>
            <person name="Jogler M."/>
            <person name="Boedeker C."/>
            <person name="Pinto D."/>
            <person name="Vollmers J."/>
            <person name="Rivas-Marin E."/>
            <person name="Kohn T."/>
            <person name="Peeters S.H."/>
            <person name="Heuer A."/>
            <person name="Rast P."/>
            <person name="Oberbeckmann S."/>
            <person name="Bunk B."/>
            <person name="Jeske O."/>
            <person name="Meyerdierks A."/>
            <person name="Storesund J.E."/>
            <person name="Kallscheuer N."/>
            <person name="Luecker S."/>
            <person name="Lage O.M."/>
            <person name="Pohl T."/>
            <person name="Merkel B.J."/>
            <person name="Hornburger P."/>
            <person name="Mueller R.-W."/>
            <person name="Bruemmer F."/>
            <person name="Labrenz M."/>
            <person name="Spormann A.M."/>
            <person name="Op den Camp H."/>
            <person name="Overmann J."/>
            <person name="Amann R."/>
            <person name="Jetten M.S.M."/>
            <person name="Mascher T."/>
            <person name="Medema M.H."/>
            <person name="Devos D.P."/>
            <person name="Kaster A.-K."/>
            <person name="Ovreas L."/>
            <person name="Rohde M."/>
            <person name="Galperin M.Y."/>
            <person name="Jogler C."/>
        </authorList>
    </citation>
    <scope>NUCLEOTIDE SEQUENCE [LARGE SCALE GENOMIC DNA]</scope>
    <source>
        <strain evidence="6 7">HG15A2</strain>
    </source>
</reference>
<name>A0A517MQ04_9BACT</name>
<dbReference type="RefSeq" id="WP_145056969.1">
    <property type="nucleotide sequence ID" value="NZ_CP036263.1"/>
</dbReference>
<dbReference type="KEGG" id="amob:HG15A2_02240"/>
<dbReference type="Pfam" id="PF00501">
    <property type="entry name" value="AMP-binding"/>
    <property type="match status" value="1"/>
</dbReference>
<evidence type="ECO:0000313" key="6">
    <source>
        <dbReference type="EMBL" id="QDS96965.1"/>
    </source>
</evidence>